<protein>
    <recommendedName>
        <fullName evidence="3">N-acetyltransferase domain-containing protein</fullName>
    </recommendedName>
</protein>
<accession>A0A6T8UFA2</accession>
<evidence type="ECO:0000313" key="4">
    <source>
        <dbReference type="EMBL" id="CAD8689909.1"/>
    </source>
</evidence>
<dbReference type="CDD" id="cd04301">
    <property type="entry name" value="NAT_SF"/>
    <property type="match status" value="1"/>
</dbReference>
<evidence type="ECO:0000256" key="1">
    <source>
        <dbReference type="ARBA" id="ARBA00022679"/>
    </source>
</evidence>
<dbReference type="GO" id="GO:0008080">
    <property type="term" value="F:N-acetyltransferase activity"/>
    <property type="evidence" value="ECO:0007669"/>
    <property type="project" value="InterPro"/>
</dbReference>
<dbReference type="PANTHER" id="PTHR13947">
    <property type="entry name" value="GNAT FAMILY N-ACETYLTRANSFERASE"/>
    <property type="match status" value="1"/>
</dbReference>
<name>A0A6T8UFA2_9CHLO</name>
<dbReference type="InterPro" id="IPR016181">
    <property type="entry name" value="Acyl_CoA_acyltransferase"/>
</dbReference>
<dbReference type="EMBL" id="HBFB01026396">
    <property type="protein sequence ID" value="CAD8689909.1"/>
    <property type="molecule type" value="Transcribed_RNA"/>
</dbReference>
<organism evidence="4">
    <name type="scientific">Chlamydomonas leiostraca</name>
    <dbReference type="NCBI Taxonomy" id="1034604"/>
    <lineage>
        <taxon>Eukaryota</taxon>
        <taxon>Viridiplantae</taxon>
        <taxon>Chlorophyta</taxon>
        <taxon>core chlorophytes</taxon>
        <taxon>Chlorophyceae</taxon>
        <taxon>CS clade</taxon>
        <taxon>Chlamydomonadales</taxon>
        <taxon>Chlamydomonadaceae</taxon>
        <taxon>Chlamydomonas</taxon>
    </lineage>
</organism>
<evidence type="ECO:0000259" key="3">
    <source>
        <dbReference type="PROSITE" id="PS51186"/>
    </source>
</evidence>
<dbReference type="InterPro" id="IPR050769">
    <property type="entry name" value="NAT_camello-type"/>
</dbReference>
<dbReference type="Gene3D" id="3.40.630.30">
    <property type="match status" value="1"/>
</dbReference>
<reference evidence="4" key="1">
    <citation type="submission" date="2021-01" db="EMBL/GenBank/DDBJ databases">
        <authorList>
            <person name="Corre E."/>
            <person name="Pelletier E."/>
            <person name="Niang G."/>
            <person name="Scheremetjew M."/>
            <person name="Finn R."/>
            <person name="Kale V."/>
            <person name="Holt S."/>
            <person name="Cochrane G."/>
            <person name="Meng A."/>
            <person name="Brown T."/>
            <person name="Cohen L."/>
        </authorList>
    </citation>
    <scope>NUCLEOTIDE SEQUENCE</scope>
    <source>
        <strain evidence="4">SAG 11-49</strain>
    </source>
</reference>
<dbReference type="EMBL" id="HBFB01026397">
    <property type="protein sequence ID" value="CAD8689911.1"/>
    <property type="molecule type" value="Transcribed_RNA"/>
</dbReference>
<proteinExistence type="predicted"/>
<evidence type="ECO:0000256" key="2">
    <source>
        <dbReference type="SAM" id="Phobius"/>
    </source>
</evidence>
<sequence>MAPTKYSYSKTLSSARTGQPLTVRSFQERDQDALFDLWSSGNATVRARLQSSTRMFLLGGVLGCVVLTVVVCNHLRKGWGTTALYMVAVMAQYWTLKWLLGQRNKVAYKRWAKQGDMGNIYKTFVLHKSRHFWVAERGGKVVGGVGCHARPHDYLDLPDSTYYQSRVIRNSEAHVFRLIVAPGARRGGVGSALMEAVEGFARERGARSVRAEAASMTALAFFGSLGYDLVHSETKLQGTARARTLEKVLPAR</sequence>
<keyword evidence="2" id="KW-1133">Transmembrane helix</keyword>
<evidence type="ECO:0000313" key="5">
    <source>
        <dbReference type="EMBL" id="CAD8689911.1"/>
    </source>
</evidence>
<feature type="transmembrane region" description="Helical" evidence="2">
    <location>
        <begin position="56"/>
        <end position="76"/>
    </location>
</feature>
<dbReference type="PROSITE" id="PS51186">
    <property type="entry name" value="GNAT"/>
    <property type="match status" value="1"/>
</dbReference>
<dbReference type="InterPro" id="IPR000182">
    <property type="entry name" value="GNAT_dom"/>
</dbReference>
<dbReference type="SUPFAM" id="SSF55729">
    <property type="entry name" value="Acyl-CoA N-acyltransferases (Nat)"/>
    <property type="match status" value="1"/>
</dbReference>
<dbReference type="Pfam" id="PF00583">
    <property type="entry name" value="Acetyltransf_1"/>
    <property type="match status" value="1"/>
</dbReference>
<feature type="domain" description="N-acetyltransferase" evidence="3">
    <location>
        <begin position="91"/>
        <end position="250"/>
    </location>
</feature>
<dbReference type="PANTHER" id="PTHR13947:SF37">
    <property type="entry name" value="LD18367P"/>
    <property type="match status" value="1"/>
</dbReference>
<keyword evidence="2" id="KW-0812">Transmembrane</keyword>
<gene>
    <name evidence="4" type="ORF">CLEI1391_LOCUS14740</name>
    <name evidence="5" type="ORF">CLEI1391_LOCUS14741</name>
</gene>
<feature type="transmembrane region" description="Helical" evidence="2">
    <location>
        <begin position="82"/>
        <end position="100"/>
    </location>
</feature>
<dbReference type="AlphaFoldDB" id="A0A6T8UFA2"/>
<keyword evidence="1" id="KW-0808">Transferase</keyword>
<keyword evidence="2" id="KW-0472">Membrane</keyword>